<evidence type="ECO:0000256" key="1">
    <source>
        <dbReference type="SAM" id="Phobius"/>
    </source>
</evidence>
<evidence type="ECO:0000313" key="3">
    <source>
        <dbReference type="Proteomes" id="UP001549164"/>
    </source>
</evidence>
<proteinExistence type="predicted"/>
<keyword evidence="1" id="KW-1133">Transmembrane helix</keyword>
<organism evidence="2 3">
    <name type="scientific">Martelella mangrovi</name>
    <dbReference type="NCBI Taxonomy" id="1397477"/>
    <lineage>
        <taxon>Bacteria</taxon>
        <taxon>Pseudomonadati</taxon>
        <taxon>Pseudomonadota</taxon>
        <taxon>Alphaproteobacteria</taxon>
        <taxon>Hyphomicrobiales</taxon>
        <taxon>Aurantimonadaceae</taxon>
        <taxon>Martelella</taxon>
    </lineage>
</organism>
<sequence length="608" mass="64361">MSKTKNGTGTTRSTRRMSRPRRILLASVLLLGVMVYYLTPYVITPQAMSDGLEQALSEKLGAPARIEGDTTISYWPRPRVTATAVSVSRPDGTGPLVYGNASRLTANFGVPGALLGDLSFSDIALDGAVIILEQSDTSQGQPANALGRTLADIQSGNDVSAQTNGPDELYITNSTLGFTQHGETTIVKNVNAELDWPVLSGRAQLSGSALLADRDTQVNLDAGQAAAILAGHSSPIQLGISSDTANINFDGTASRNRPYLLDGTFSLSTNALQDLMAKLGVESRLLSHVDNASLNGKVSRSGDSLRFSPVELTIGAAEGNGVLDIVPASPDGPVGISATMAFQDVPLFDAQSSFPAWIDAVATGLDDSVDADLPLPDLDLRVSAGSVRLSDVTLRDVAASIMRTREQTSFDIADSRLDDGSLFAHVVVRNDGTASVRMNAENVRSAPLFKQLGLSVPLESEALGLEFAYQAMFPLELNGSDSLSGNFRFSAGQGQLTWLDLNAILETARNSNAFAFSPLKQAPYNFRSIKGSGRLEGTTLILEQITIEAADETITIEGRIDTDTGKLAARLTDVPRDANASSFSLEIDGNALAAFARVQEMPPEPVLE</sequence>
<dbReference type="InterPro" id="IPR052894">
    <property type="entry name" value="AsmA-related"/>
</dbReference>
<comment type="caution">
    <text evidence="2">The sequence shown here is derived from an EMBL/GenBank/DDBJ whole genome shotgun (WGS) entry which is preliminary data.</text>
</comment>
<name>A0ABV2IBK7_9HYPH</name>
<keyword evidence="3" id="KW-1185">Reference proteome</keyword>
<dbReference type="PANTHER" id="PTHR30441">
    <property type="entry name" value="DUF748 DOMAIN-CONTAINING PROTEIN"/>
    <property type="match status" value="1"/>
</dbReference>
<dbReference type="PANTHER" id="PTHR30441:SF4">
    <property type="entry name" value="PROTEIN ASMA"/>
    <property type="match status" value="1"/>
</dbReference>
<reference evidence="2 3" key="1">
    <citation type="submission" date="2024-06" db="EMBL/GenBank/DDBJ databases">
        <title>Genomic Encyclopedia of Type Strains, Phase IV (KMG-IV): sequencing the most valuable type-strain genomes for metagenomic binning, comparative biology and taxonomic classification.</title>
        <authorList>
            <person name="Goeker M."/>
        </authorList>
    </citation>
    <scope>NUCLEOTIDE SEQUENCE [LARGE SCALE GENOMIC DNA]</scope>
    <source>
        <strain evidence="2 3">DSM 28102</strain>
    </source>
</reference>
<feature type="transmembrane region" description="Helical" evidence="1">
    <location>
        <begin position="21"/>
        <end position="39"/>
    </location>
</feature>
<keyword evidence="1" id="KW-0812">Transmembrane</keyword>
<dbReference type="RefSeq" id="WP_354434261.1">
    <property type="nucleotide sequence ID" value="NZ_JBEPLY010000006.1"/>
</dbReference>
<gene>
    <name evidence="2" type="ORF">ABID12_002250</name>
</gene>
<accession>A0ABV2IBK7</accession>
<dbReference type="Proteomes" id="UP001549164">
    <property type="component" value="Unassembled WGS sequence"/>
</dbReference>
<protein>
    <submittedName>
        <fullName evidence="2">AsmA protein</fullName>
    </submittedName>
</protein>
<evidence type="ECO:0000313" key="2">
    <source>
        <dbReference type="EMBL" id="MET3600305.1"/>
    </source>
</evidence>
<keyword evidence="1" id="KW-0472">Membrane</keyword>
<dbReference type="EMBL" id="JBEPLY010000006">
    <property type="protein sequence ID" value="MET3600305.1"/>
    <property type="molecule type" value="Genomic_DNA"/>
</dbReference>